<dbReference type="Proteomes" id="UP000007485">
    <property type="component" value="Chromosome"/>
</dbReference>
<evidence type="ECO:0000256" key="3">
    <source>
        <dbReference type="ARBA" id="ARBA00022723"/>
    </source>
</evidence>
<dbReference type="Gene3D" id="3.40.50.20">
    <property type="match status" value="1"/>
</dbReference>
<proteinExistence type="predicted"/>
<dbReference type="AlphaFoldDB" id="F0QTM6"/>
<comment type="cofactor">
    <cofactor evidence="1">
        <name>Mg(2+)</name>
        <dbReference type="ChEBI" id="CHEBI:18420"/>
    </cofactor>
</comment>
<keyword evidence="6" id="KW-0460">Magnesium</keyword>
<keyword evidence="4 7" id="KW-0547">Nucleotide-binding</keyword>
<dbReference type="PANTHER" id="PTHR21621">
    <property type="entry name" value="RIBOSOMAL PROTEIN S6 MODIFICATION PROTEIN"/>
    <property type="match status" value="1"/>
</dbReference>
<dbReference type="FunFam" id="3.30.470.20:FF:000058">
    <property type="entry name" value="Alpha-aminoadipate--LysW ligase LysX protein"/>
    <property type="match status" value="1"/>
</dbReference>
<dbReference type="SUPFAM" id="SSF52440">
    <property type="entry name" value="PreATP-grasp domain"/>
    <property type="match status" value="1"/>
</dbReference>
<feature type="domain" description="ATP-grasp" evidence="8">
    <location>
        <begin position="74"/>
        <end position="255"/>
    </location>
</feature>
<dbReference type="GO" id="GO:0005737">
    <property type="term" value="C:cytoplasm"/>
    <property type="evidence" value="ECO:0007669"/>
    <property type="project" value="TreeGrafter"/>
</dbReference>
<dbReference type="STRING" id="985053.VMUT_1535"/>
<gene>
    <name evidence="9" type="ordered locus">VMUT_1535</name>
</gene>
<evidence type="ECO:0000256" key="1">
    <source>
        <dbReference type="ARBA" id="ARBA00001946"/>
    </source>
</evidence>
<evidence type="ECO:0000313" key="9">
    <source>
        <dbReference type="EMBL" id="ADY01739.1"/>
    </source>
</evidence>
<reference evidence="9 10" key="1">
    <citation type="journal article" date="2011" name="J. Bacteriol.">
        <title>Complete genome sequence of 'Vulcanisaeta moutnovskia' strain 768-28, a novel member of the hyperthermophilic crenarchaeal genus vulcanisaeta.</title>
        <authorList>
            <person name="Gumerov V.M."/>
            <person name="Mardanov A.V."/>
            <person name="Beletsky A.V."/>
            <person name="Prokofeva M.I."/>
            <person name="Bonch-Osmolovskaya E.A."/>
            <person name="Ravin N.V."/>
            <person name="Skryabin K.G."/>
        </authorList>
    </citation>
    <scope>NUCLEOTIDE SEQUENCE [LARGE SCALE GENOMIC DNA]</scope>
    <source>
        <strain evidence="9 10">768-28</strain>
    </source>
</reference>
<dbReference type="HOGENOM" id="CLU_054353_2_1_2"/>
<sequence length="260" mass="28838">MSEFRRFGVDVELINIDNISLDLNEGWNETGIVLVRPLSHFKASLIARILNTHGVKTINSGMAIENSWNKAIAISILVRSGIPVVPTKLMFSEVPQEDGVDYPAIIKPLHGSWGRLVSLVSDVDELKLILRHKAFSDTYLKVSVIQPFIGDGTDYRVFVVGNETVASMVRRPVEGEWRSNVARGGKAEAVRLGDEVYEMAIKAVYALGLDYAGVDVLYSREYGYVVNEVNAIPEFKGLMSVSGVNIARKIAEYVLNLVRR</sequence>
<dbReference type="Gene3D" id="3.30.1490.20">
    <property type="entry name" value="ATP-grasp fold, A domain"/>
    <property type="match status" value="1"/>
</dbReference>
<evidence type="ECO:0000256" key="7">
    <source>
        <dbReference type="PROSITE-ProRule" id="PRU00409"/>
    </source>
</evidence>
<dbReference type="GO" id="GO:0043774">
    <property type="term" value="F:coenzyme F420-2 alpha-glutamyl ligase activity"/>
    <property type="evidence" value="ECO:0007669"/>
    <property type="project" value="TreeGrafter"/>
</dbReference>
<dbReference type="PROSITE" id="PS50975">
    <property type="entry name" value="ATP_GRASP"/>
    <property type="match status" value="1"/>
</dbReference>
<dbReference type="InterPro" id="IPR013651">
    <property type="entry name" value="ATP-grasp_RimK-type"/>
</dbReference>
<keyword evidence="3" id="KW-0479">Metal-binding</keyword>
<evidence type="ECO:0000313" key="10">
    <source>
        <dbReference type="Proteomes" id="UP000007485"/>
    </source>
</evidence>
<keyword evidence="10" id="KW-1185">Reference proteome</keyword>
<accession>F0QTM6</accession>
<dbReference type="PANTHER" id="PTHR21621:SF2">
    <property type="entry name" value="COENZYME GAMMA-F420-2:ALPHA-L-GLUTAMATE LIGASE"/>
    <property type="match status" value="1"/>
</dbReference>
<dbReference type="InterPro" id="IPR016185">
    <property type="entry name" value="PreATP-grasp_dom_sf"/>
</dbReference>
<dbReference type="InterPro" id="IPR013815">
    <property type="entry name" value="ATP_grasp_subdomain_1"/>
</dbReference>
<evidence type="ECO:0000256" key="2">
    <source>
        <dbReference type="ARBA" id="ARBA00022598"/>
    </source>
</evidence>
<dbReference type="NCBIfam" id="TIGR00768">
    <property type="entry name" value="rimK_fam"/>
    <property type="match status" value="1"/>
</dbReference>
<dbReference type="InterPro" id="IPR011761">
    <property type="entry name" value="ATP-grasp"/>
</dbReference>
<keyword evidence="5 7" id="KW-0067">ATP-binding</keyword>
<dbReference type="InterPro" id="IPR054562">
    <property type="entry name" value="LysX/ArgX_preATP_grasp"/>
</dbReference>
<protein>
    <submittedName>
        <fullName evidence="9">Alpha-L-glutamate ligase, RimK family</fullName>
    </submittedName>
</protein>
<dbReference type="eggNOG" id="arCOG01589">
    <property type="taxonomic scope" value="Archaea"/>
</dbReference>
<evidence type="ECO:0000256" key="4">
    <source>
        <dbReference type="ARBA" id="ARBA00022741"/>
    </source>
</evidence>
<dbReference type="SUPFAM" id="SSF56059">
    <property type="entry name" value="Glutathione synthetase ATP-binding domain-like"/>
    <property type="match status" value="1"/>
</dbReference>
<dbReference type="EMBL" id="CP002529">
    <property type="protein sequence ID" value="ADY01739.1"/>
    <property type="molecule type" value="Genomic_DNA"/>
</dbReference>
<evidence type="ECO:0000259" key="8">
    <source>
        <dbReference type="PROSITE" id="PS50975"/>
    </source>
</evidence>
<dbReference type="KEGG" id="vmo:VMUT_1535"/>
<dbReference type="GO" id="GO:0005524">
    <property type="term" value="F:ATP binding"/>
    <property type="evidence" value="ECO:0007669"/>
    <property type="project" value="UniProtKB-UniRule"/>
</dbReference>
<name>F0QTM6_VULM7</name>
<evidence type="ECO:0000256" key="5">
    <source>
        <dbReference type="ARBA" id="ARBA00022840"/>
    </source>
</evidence>
<dbReference type="Pfam" id="PF08443">
    <property type="entry name" value="RimK"/>
    <property type="match status" value="1"/>
</dbReference>
<keyword evidence="2 9" id="KW-0436">Ligase</keyword>
<dbReference type="Pfam" id="PF22626">
    <property type="entry name" value="LysX_preATP_grasp"/>
    <property type="match status" value="1"/>
</dbReference>
<evidence type="ECO:0000256" key="6">
    <source>
        <dbReference type="ARBA" id="ARBA00022842"/>
    </source>
</evidence>
<dbReference type="GO" id="GO:0046872">
    <property type="term" value="F:metal ion binding"/>
    <property type="evidence" value="ECO:0007669"/>
    <property type="project" value="UniProtKB-KW"/>
</dbReference>
<organism evidence="9 10">
    <name type="scientific">Vulcanisaeta moutnovskia (strain 768-28)</name>
    <dbReference type="NCBI Taxonomy" id="985053"/>
    <lineage>
        <taxon>Archaea</taxon>
        <taxon>Thermoproteota</taxon>
        <taxon>Thermoprotei</taxon>
        <taxon>Thermoproteales</taxon>
        <taxon>Thermoproteaceae</taxon>
        <taxon>Vulcanisaeta</taxon>
    </lineage>
</organism>
<dbReference type="Gene3D" id="3.30.470.20">
    <property type="entry name" value="ATP-grasp fold, B domain"/>
    <property type="match status" value="1"/>
</dbReference>
<dbReference type="InterPro" id="IPR004666">
    <property type="entry name" value="Rp_bS6_RimK/Lys_biosynth_LsyX"/>
</dbReference>